<evidence type="ECO:0000256" key="4">
    <source>
        <dbReference type="ARBA" id="ARBA00022690"/>
    </source>
</evidence>
<feature type="domain" description="Cystatin" evidence="9">
    <location>
        <begin position="10"/>
        <end position="75"/>
    </location>
</feature>
<accession>A0A6A5EB76</accession>
<keyword evidence="11" id="KW-1185">Reference proteome</keyword>
<dbReference type="InterPro" id="IPR001713">
    <property type="entry name" value="Prot_inh_stefin"/>
</dbReference>
<dbReference type="PANTHER" id="PTHR11414">
    <property type="entry name" value="CYSTATIN FAMILY MEMBER"/>
    <property type="match status" value="1"/>
</dbReference>
<keyword evidence="3" id="KW-0963">Cytoplasm</keyword>
<dbReference type="Pfam" id="PF00031">
    <property type="entry name" value="Cystatin"/>
    <property type="match status" value="1"/>
</dbReference>
<evidence type="ECO:0000256" key="2">
    <source>
        <dbReference type="ARBA" id="ARBA00009403"/>
    </source>
</evidence>
<dbReference type="InterPro" id="IPR000010">
    <property type="entry name" value="Cystatin_dom"/>
</dbReference>
<evidence type="ECO:0000256" key="5">
    <source>
        <dbReference type="ARBA" id="ARBA00022704"/>
    </source>
</evidence>
<evidence type="ECO:0000256" key="6">
    <source>
        <dbReference type="ARBA" id="ARBA00022859"/>
    </source>
</evidence>
<evidence type="ECO:0000256" key="7">
    <source>
        <dbReference type="ARBA" id="ARBA00040677"/>
    </source>
</evidence>
<protein>
    <recommendedName>
        <fullName evidence="7">Cystatin-B</fullName>
    </recommendedName>
    <alternativeName>
        <fullName evidence="8">Stefin-B</fullName>
    </alternativeName>
</protein>
<dbReference type="Gene3D" id="3.10.450.10">
    <property type="match status" value="1"/>
</dbReference>
<evidence type="ECO:0000259" key="9">
    <source>
        <dbReference type="Pfam" id="PF00031"/>
    </source>
</evidence>
<evidence type="ECO:0000256" key="1">
    <source>
        <dbReference type="ARBA" id="ARBA00004496"/>
    </source>
</evidence>
<reference evidence="10 11" key="1">
    <citation type="submission" date="2019-06" db="EMBL/GenBank/DDBJ databases">
        <title>A chromosome-scale genome assembly of the European perch, Perca fluviatilis.</title>
        <authorList>
            <person name="Roques C."/>
            <person name="Zahm M."/>
            <person name="Cabau C."/>
            <person name="Klopp C."/>
            <person name="Bouchez O."/>
            <person name="Donnadieu C."/>
            <person name="Kuhl H."/>
            <person name="Gislard M."/>
            <person name="Guendouz S."/>
            <person name="Journot L."/>
            <person name="Haffray P."/>
            <person name="Bestin A."/>
            <person name="Morvezen R."/>
            <person name="Feron R."/>
            <person name="Wen M."/>
            <person name="Jouanno E."/>
            <person name="Herpin A."/>
            <person name="Schartl M."/>
            <person name="Postlethwait J."/>
            <person name="Schaerlinger B."/>
            <person name="Chardard D."/>
            <person name="Lecocq T."/>
            <person name="Poncet C."/>
            <person name="Jaffrelo L."/>
            <person name="Lampietro C."/>
            <person name="Guiguen Y."/>
        </authorList>
    </citation>
    <scope>NUCLEOTIDE SEQUENCE [LARGE SCALE GENOMIC DNA]</scope>
    <source>
        <tissue evidence="10">Blood</tissue>
    </source>
</reference>
<dbReference type="GO" id="GO:0071220">
    <property type="term" value="P:cellular response to bacterial lipoprotein"/>
    <property type="evidence" value="ECO:0007669"/>
    <property type="project" value="UniProtKB-ARBA"/>
</dbReference>
<gene>
    <name evidence="10" type="ORF">PFLUV_G00093460</name>
</gene>
<dbReference type="OrthoDB" id="6115262at2759"/>
<keyword evidence="4" id="KW-0646">Protease inhibitor</keyword>
<dbReference type="FunFam" id="3.10.450.10:FF:000001">
    <property type="entry name" value="Cystatin-A"/>
    <property type="match status" value="1"/>
</dbReference>
<evidence type="ECO:0000313" key="10">
    <source>
        <dbReference type="EMBL" id="KAF1386321.1"/>
    </source>
</evidence>
<comment type="caution">
    <text evidence="10">The sequence shown here is derived from an EMBL/GenBank/DDBJ whole genome shotgun (WGS) entry which is preliminary data.</text>
</comment>
<evidence type="ECO:0000313" key="11">
    <source>
        <dbReference type="Proteomes" id="UP000465112"/>
    </source>
</evidence>
<keyword evidence="5" id="KW-0789">Thiol protease inhibitor</keyword>
<dbReference type="PRINTS" id="PR00295">
    <property type="entry name" value="STEFINA"/>
</dbReference>
<name>A0A6A5EB76_PERFL</name>
<proteinExistence type="inferred from homology"/>
<dbReference type="GO" id="GO:0004869">
    <property type="term" value="F:cysteine-type endopeptidase inhibitor activity"/>
    <property type="evidence" value="ECO:0007669"/>
    <property type="project" value="UniProtKB-KW"/>
</dbReference>
<keyword evidence="6" id="KW-0391">Immunity</keyword>
<comment type="subcellular location">
    <subcellularLocation>
        <location evidence="1">Cytoplasm</location>
    </subcellularLocation>
</comment>
<organism evidence="10 11">
    <name type="scientific">Perca fluviatilis</name>
    <name type="common">European perch</name>
    <dbReference type="NCBI Taxonomy" id="8168"/>
    <lineage>
        <taxon>Eukaryota</taxon>
        <taxon>Metazoa</taxon>
        <taxon>Chordata</taxon>
        <taxon>Craniata</taxon>
        <taxon>Vertebrata</taxon>
        <taxon>Euteleostomi</taxon>
        <taxon>Actinopterygii</taxon>
        <taxon>Neopterygii</taxon>
        <taxon>Teleostei</taxon>
        <taxon>Neoteleostei</taxon>
        <taxon>Acanthomorphata</taxon>
        <taxon>Eupercaria</taxon>
        <taxon>Perciformes</taxon>
        <taxon>Percoidei</taxon>
        <taxon>Percidae</taxon>
        <taxon>Percinae</taxon>
        <taxon>Perca</taxon>
    </lineage>
</organism>
<dbReference type="EMBL" id="VHII01000008">
    <property type="protein sequence ID" value="KAF1386321.1"/>
    <property type="molecule type" value="Genomic_DNA"/>
</dbReference>
<dbReference type="SUPFAM" id="SSF54403">
    <property type="entry name" value="Cystatin/monellin"/>
    <property type="match status" value="1"/>
</dbReference>
<dbReference type="PANTHER" id="PTHR11414:SF21">
    <property type="entry name" value="CYSTATIN 14A, TANDEM DUPLICATE 1-RELATED"/>
    <property type="match status" value="1"/>
</dbReference>
<dbReference type="Proteomes" id="UP000465112">
    <property type="component" value="Chromosome 8"/>
</dbReference>
<sequence>MATTDGEYGAITDATEDTEAVCDLVKKTVEEKTGKKYVEFKAVKYRQKDVVGGTNYLIKVHVGGDDYIYLTVFEDIGEEVFLHDVQDHQTIDSPLVPF</sequence>
<dbReference type="InterPro" id="IPR046350">
    <property type="entry name" value="Cystatin_sf"/>
</dbReference>
<dbReference type="GO" id="GO:0002376">
    <property type="term" value="P:immune system process"/>
    <property type="evidence" value="ECO:0007669"/>
    <property type="project" value="UniProtKB-KW"/>
</dbReference>
<dbReference type="GO" id="GO:0005829">
    <property type="term" value="C:cytosol"/>
    <property type="evidence" value="ECO:0007669"/>
    <property type="project" value="TreeGrafter"/>
</dbReference>
<evidence type="ECO:0000256" key="8">
    <source>
        <dbReference type="ARBA" id="ARBA00041437"/>
    </source>
</evidence>
<comment type="similarity">
    <text evidence="2">Belongs to the cystatin family.</text>
</comment>
<evidence type="ECO:0000256" key="3">
    <source>
        <dbReference type="ARBA" id="ARBA00022490"/>
    </source>
</evidence>
<dbReference type="AlphaFoldDB" id="A0A6A5EB76"/>